<feature type="non-terminal residue" evidence="2">
    <location>
        <position position="408"/>
    </location>
</feature>
<proteinExistence type="predicted"/>
<dbReference type="Gene3D" id="2.60.120.200">
    <property type="match status" value="1"/>
</dbReference>
<comment type="caution">
    <text evidence="2">The sequence shown here is derived from an EMBL/GenBank/DDBJ whole genome shotgun (WGS) entry which is preliminary data.</text>
</comment>
<dbReference type="EMBL" id="SKCS01000025">
    <property type="protein sequence ID" value="TNN20525.1"/>
    <property type="molecule type" value="Genomic_DNA"/>
</dbReference>
<keyword evidence="3" id="KW-1185">Reference proteome</keyword>
<dbReference type="InterPro" id="IPR000998">
    <property type="entry name" value="MAM_dom"/>
</dbReference>
<feature type="domain" description="MAM" evidence="1">
    <location>
        <begin position="146"/>
        <end position="244"/>
    </location>
</feature>
<gene>
    <name evidence="2" type="ORF">EWB00_003945</name>
</gene>
<dbReference type="PROSITE" id="PS50060">
    <property type="entry name" value="MAM_2"/>
    <property type="match status" value="1"/>
</dbReference>
<protein>
    <recommendedName>
        <fullName evidence="1">MAM domain-containing protein</fullName>
    </recommendedName>
</protein>
<dbReference type="OrthoDB" id="6283122at2759"/>
<evidence type="ECO:0000313" key="3">
    <source>
        <dbReference type="Proteomes" id="UP000311919"/>
    </source>
</evidence>
<dbReference type="AlphaFoldDB" id="A0A4Z2DVI5"/>
<name>A0A4Z2DVI5_SCHJA</name>
<dbReference type="Proteomes" id="UP000311919">
    <property type="component" value="Unassembled WGS sequence"/>
</dbReference>
<sequence>MITIDPVYFCPFTKNLCDWTNDPNSWQNQWSVVDESTWDTDSNDESEQSYCCLTAATYSGPGSSSTAVSHSPWIIKPYLITDLQDSTTNKPIHSRLWSASIPTKLGLRCMTFVYSINFGSSSQITHQHSNLLYDPDKTDFPVKPMHVCTFNGTLCGWMNDMNIWKHQWRLVTNTQSASHSKHLPTSILCMNAHDATPEDWITGLSSDLSSSASSDVNKPIQARLWSPPINIVHKLRCLTYMYHIDIGMKREVSKKQKNEKPTLALLRPNSRSNSDKLLCYGEDDDHKEYCSWVVDPNDWEEFRWHMNKLPSVYNNRIGPQQAMCLHRPASLKTSETLTSRLWSPSINSIDESSSENIVDSSMNPSVNLQPRCISFSFRFFYPPIVEVGSVLEEFVKIPSLSVLKRHRG</sequence>
<evidence type="ECO:0000313" key="2">
    <source>
        <dbReference type="EMBL" id="TNN20525.1"/>
    </source>
</evidence>
<reference evidence="2 3" key="1">
    <citation type="submission" date="2019-03" db="EMBL/GenBank/DDBJ databases">
        <title>An improved genome assembly of the fluke Schistosoma japonicum.</title>
        <authorList>
            <person name="Hu W."/>
            <person name="Luo F."/>
            <person name="Yin M."/>
            <person name="Mo X."/>
            <person name="Sun C."/>
            <person name="Wu Q."/>
            <person name="Zhu B."/>
            <person name="Xiang M."/>
            <person name="Wang J."/>
            <person name="Wang Y."/>
            <person name="Zhang T."/>
            <person name="Xu B."/>
            <person name="Zheng H."/>
            <person name="Feng Z."/>
        </authorList>
    </citation>
    <scope>NUCLEOTIDE SEQUENCE [LARGE SCALE GENOMIC DNA]</scope>
    <source>
        <strain evidence="2">HuSjv2</strain>
        <tissue evidence="2">Worms</tissue>
    </source>
</reference>
<dbReference type="GO" id="GO:0016020">
    <property type="term" value="C:membrane"/>
    <property type="evidence" value="ECO:0007669"/>
    <property type="project" value="InterPro"/>
</dbReference>
<organism evidence="2 3">
    <name type="scientific">Schistosoma japonicum</name>
    <name type="common">Blood fluke</name>
    <dbReference type="NCBI Taxonomy" id="6182"/>
    <lineage>
        <taxon>Eukaryota</taxon>
        <taxon>Metazoa</taxon>
        <taxon>Spiralia</taxon>
        <taxon>Lophotrochozoa</taxon>
        <taxon>Platyhelminthes</taxon>
        <taxon>Trematoda</taxon>
        <taxon>Digenea</taxon>
        <taxon>Strigeidida</taxon>
        <taxon>Schistosomatoidea</taxon>
        <taxon>Schistosomatidae</taxon>
        <taxon>Schistosoma</taxon>
    </lineage>
</organism>
<evidence type="ECO:0000259" key="1">
    <source>
        <dbReference type="PROSITE" id="PS50060"/>
    </source>
</evidence>
<accession>A0A4Z2DVI5</accession>